<evidence type="ECO:0000259" key="2">
    <source>
        <dbReference type="Pfam" id="PF08486"/>
    </source>
</evidence>
<accession>A0ABW5VS63</accession>
<organism evidence="3 4">
    <name type="scientific">Promicromonospora vindobonensis</name>
    <dbReference type="NCBI Taxonomy" id="195748"/>
    <lineage>
        <taxon>Bacteria</taxon>
        <taxon>Bacillati</taxon>
        <taxon>Actinomycetota</taxon>
        <taxon>Actinomycetes</taxon>
        <taxon>Micrococcales</taxon>
        <taxon>Promicromonosporaceae</taxon>
        <taxon>Promicromonospora</taxon>
    </lineage>
</organism>
<evidence type="ECO:0000313" key="4">
    <source>
        <dbReference type="Proteomes" id="UP001597479"/>
    </source>
</evidence>
<dbReference type="Pfam" id="PF08486">
    <property type="entry name" value="SpoIID"/>
    <property type="match status" value="1"/>
</dbReference>
<name>A0ABW5VS63_9MICO</name>
<dbReference type="EMBL" id="JBHUOG010000001">
    <property type="protein sequence ID" value="MFD2793250.1"/>
    <property type="molecule type" value="Genomic_DNA"/>
</dbReference>
<gene>
    <name evidence="3" type="ORF">ACFS27_06785</name>
</gene>
<sequence>MDTRSDTDRITVDPASPTESGRPRKRGGSRPGRRPFRPLALLAALVAATLVATPATAAPAALPDRFVITGSGYGHGVGMPQYGAYEMSRRGSTAGGILRHYYQDTAVANRSTPSLVDVQVYGPDPYSFSGYGDTSATTITVRDGAWRLRAGEQTVASGPAGKLRVWTSRGDVVVRSGDRVIKRDKLVLQLAGTRYFRPDSTRSTAVVDGAHGTYQHGRLVLSASEGVPNIVNRLRLNSEYLWGLAEMPASWGATGGAQALRAQAIVGRSYALLKRADWKRTCRCHLVDDVRDQYFSGNEVASGFAGVHWVRAVNATDSSLTNGKVLVHGGRPVAAHYYSSSGGRTANSEDVWSSVIPYERSEADPYSKAAPGNSYARWTRGIGQAKAQRLFGLGQVASIRVADRYSSGQAKTLVATSPSGRTARISGSADTIRAKVGAATFAGNVPAAWFTSIRAR</sequence>
<dbReference type="RefSeq" id="WP_377181256.1">
    <property type="nucleotide sequence ID" value="NZ_JBHUOG010000001.1"/>
</dbReference>
<protein>
    <submittedName>
        <fullName evidence="3">SpoIID/LytB domain-containing protein</fullName>
    </submittedName>
</protein>
<feature type="compositionally biased region" description="Basic and acidic residues" evidence="1">
    <location>
        <begin position="1"/>
        <end position="11"/>
    </location>
</feature>
<feature type="compositionally biased region" description="Basic residues" evidence="1">
    <location>
        <begin position="23"/>
        <end position="35"/>
    </location>
</feature>
<proteinExistence type="predicted"/>
<feature type="domain" description="Sporulation stage II protein D amidase enhancer LytB N-terminal" evidence="2">
    <location>
        <begin position="229"/>
        <end position="318"/>
    </location>
</feature>
<reference evidence="4" key="1">
    <citation type="journal article" date="2019" name="Int. J. Syst. Evol. Microbiol.">
        <title>The Global Catalogue of Microorganisms (GCM) 10K type strain sequencing project: providing services to taxonomists for standard genome sequencing and annotation.</title>
        <authorList>
            <consortium name="The Broad Institute Genomics Platform"/>
            <consortium name="The Broad Institute Genome Sequencing Center for Infectious Disease"/>
            <person name="Wu L."/>
            <person name="Ma J."/>
        </authorList>
    </citation>
    <scope>NUCLEOTIDE SEQUENCE [LARGE SCALE GENOMIC DNA]</scope>
    <source>
        <strain evidence="4">CCM 7044</strain>
    </source>
</reference>
<comment type="caution">
    <text evidence="3">The sequence shown here is derived from an EMBL/GenBank/DDBJ whole genome shotgun (WGS) entry which is preliminary data.</text>
</comment>
<feature type="region of interest" description="Disordered" evidence="1">
    <location>
        <begin position="1"/>
        <end position="35"/>
    </location>
</feature>
<evidence type="ECO:0000256" key="1">
    <source>
        <dbReference type="SAM" id="MobiDB-lite"/>
    </source>
</evidence>
<dbReference type="Proteomes" id="UP001597479">
    <property type="component" value="Unassembled WGS sequence"/>
</dbReference>
<dbReference type="InterPro" id="IPR013486">
    <property type="entry name" value="SpoIID/LytB"/>
</dbReference>
<dbReference type="NCBIfam" id="TIGR02669">
    <property type="entry name" value="SpoIID_LytB"/>
    <property type="match status" value="1"/>
</dbReference>
<keyword evidence="4" id="KW-1185">Reference proteome</keyword>
<evidence type="ECO:0000313" key="3">
    <source>
        <dbReference type="EMBL" id="MFD2793250.1"/>
    </source>
</evidence>
<dbReference type="InterPro" id="IPR013693">
    <property type="entry name" value="SpoIID/LytB_N"/>
</dbReference>